<gene>
    <name evidence="4" type="primary">RvY_04379-1</name>
    <name evidence="4" type="synonym">RvY_04379.1</name>
    <name evidence="4" type="ORF">RvY_04379</name>
</gene>
<dbReference type="Pfam" id="PF00653">
    <property type="entry name" value="BIR"/>
    <property type="match status" value="1"/>
</dbReference>
<protein>
    <submittedName>
        <fullName evidence="4">Uncharacterized protein</fullName>
    </submittedName>
</protein>
<dbReference type="Gene3D" id="1.10.1170.10">
    <property type="entry name" value="Inhibitor Of Apoptosis Protein (2mihbC-IAP-1), Chain A"/>
    <property type="match status" value="1"/>
</dbReference>
<keyword evidence="1" id="KW-0479">Metal-binding</keyword>
<dbReference type="EMBL" id="BDGG01000002">
    <property type="protein sequence ID" value="GAU92279.1"/>
    <property type="molecule type" value="Genomic_DNA"/>
</dbReference>
<keyword evidence="5" id="KW-1185">Reference proteome</keyword>
<evidence type="ECO:0000313" key="5">
    <source>
        <dbReference type="Proteomes" id="UP000186922"/>
    </source>
</evidence>
<dbReference type="InterPro" id="IPR051190">
    <property type="entry name" value="Baculoviral_IAP"/>
</dbReference>
<evidence type="ECO:0000256" key="1">
    <source>
        <dbReference type="ARBA" id="ARBA00022723"/>
    </source>
</evidence>
<dbReference type="PANTHER" id="PTHR46771">
    <property type="entry name" value="DETERIN"/>
    <property type="match status" value="1"/>
</dbReference>
<feature type="region of interest" description="Disordered" evidence="3">
    <location>
        <begin position="1"/>
        <end position="38"/>
    </location>
</feature>
<dbReference type="PROSITE" id="PS50143">
    <property type="entry name" value="BIR_REPEAT_2"/>
    <property type="match status" value="1"/>
</dbReference>
<sequence>MGRTFVRNKRRGSSLLGQTPDPRKSSASLELESMEGWEPVTESNASMGSAAEAFAGVSSVAKNTLHTKKKKRQSYRLCEVKIDVDEEGKENCVAGQPPSAWTNMSKVGDRIQSFTDKSWHRSLLTRKSKCTPEKMAVAGWFCTGKRSAMCYACLKEMDEWEDSDDPILIHAKRCQQCPLEFLRPKPYGVMTIRELIRLNVVIEYFHKKKALEEEMDTVMEAFGAAKTELRGYLRDLGATVESDEEDSSTHV</sequence>
<dbReference type="PANTHER" id="PTHR46771:SF5">
    <property type="entry name" value="DETERIN"/>
    <property type="match status" value="1"/>
</dbReference>
<keyword evidence="2" id="KW-0862">Zinc</keyword>
<dbReference type="AlphaFoldDB" id="A0A1D1URF2"/>
<dbReference type="InterPro" id="IPR001370">
    <property type="entry name" value="BIR_rpt"/>
</dbReference>
<reference evidence="4 5" key="1">
    <citation type="journal article" date="2016" name="Nat. Commun.">
        <title>Extremotolerant tardigrade genome and improved radiotolerance of human cultured cells by tardigrade-unique protein.</title>
        <authorList>
            <person name="Hashimoto T."/>
            <person name="Horikawa D.D."/>
            <person name="Saito Y."/>
            <person name="Kuwahara H."/>
            <person name="Kozuka-Hata H."/>
            <person name="Shin-I T."/>
            <person name="Minakuchi Y."/>
            <person name="Ohishi K."/>
            <person name="Motoyama A."/>
            <person name="Aizu T."/>
            <person name="Enomoto A."/>
            <person name="Kondo K."/>
            <person name="Tanaka S."/>
            <person name="Hara Y."/>
            <person name="Koshikawa S."/>
            <person name="Sagara H."/>
            <person name="Miura T."/>
            <person name="Yokobori S."/>
            <person name="Miyagawa K."/>
            <person name="Suzuki Y."/>
            <person name="Kubo T."/>
            <person name="Oyama M."/>
            <person name="Kohara Y."/>
            <person name="Fujiyama A."/>
            <person name="Arakawa K."/>
            <person name="Katayama T."/>
            <person name="Toyoda A."/>
            <person name="Kunieda T."/>
        </authorList>
    </citation>
    <scope>NUCLEOTIDE SEQUENCE [LARGE SCALE GENOMIC DNA]</scope>
    <source>
        <strain evidence="4 5">YOKOZUNA-1</strain>
    </source>
</reference>
<dbReference type="STRING" id="947166.A0A1D1URF2"/>
<evidence type="ECO:0000256" key="3">
    <source>
        <dbReference type="SAM" id="MobiDB-lite"/>
    </source>
</evidence>
<accession>A0A1D1URF2</accession>
<feature type="compositionally biased region" description="Basic residues" evidence="3">
    <location>
        <begin position="1"/>
        <end position="12"/>
    </location>
</feature>
<name>A0A1D1URF2_RAMVA</name>
<dbReference type="Proteomes" id="UP000186922">
    <property type="component" value="Unassembled WGS sequence"/>
</dbReference>
<evidence type="ECO:0000256" key="2">
    <source>
        <dbReference type="ARBA" id="ARBA00022833"/>
    </source>
</evidence>
<dbReference type="CDD" id="cd00022">
    <property type="entry name" value="BIR"/>
    <property type="match status" value="1"/>
</dbReference>
<evidence type="ECO:0000313" key="4">
    <source>
        <dbReference type="EMBL" id="GAU92279.1"/>
    </source>
</evidence>
<dbReference type="OrthoDB" id="2196114at2759"/>
<dbReference type="GO" id="GO:0046872">
    <property type="term" value="F:metal ion binding"/>
    <property type="evidence" value="ECO:0007669"/>
    <property type="project" value="UniProtKB-KW"/>
</dbReference>
<dbReference type="SMART" id="SM00238">
    <property type="entry name" value="BIR"/>
    <property type="match status" value="1"/>
</dbReference>
<dbReference type="SUPFAM" id="SSF57924">
    <property type="entry name" value="Inhibitor of apoptosis (IAP) repeat"/>
    <property type="match status" value="1"/>
</dbReference>
<proteinExistence type="predicted"/>
<comment type="caution">
    <text evidence="4">The sequence shown here is derived from an EMBL/GenBank/DDBJ whole genome shotgun (WGS) entry which is preliminary data.</text>
</comment>
<organism evidence="4 5">
    <name type="scientific">Ramazzottius varieornatus</name>
    <name type="common">Water bear</name>
    <name type="synonym">Tardigrade</name>
    <dbReference type="NCBI Taxonomy" id="947166"/>
    <lineage>
        <taxon>Eukaryota</taxon>
        <taxon>Metazoa</taxon>
        <taxon>Ecdysozoa</taxon>
        <taxon>Tardigrada</taxon>
        <taxon>Eutardigrada</taxon>
        <taxon>Parachela</taxon>
        <taxon>Hypsibioidea</taxon>
        <taxon>Ramazzottiidae</taxon>
        <taxon>Ramazzottius</taxon>
    </lineage>
</organism>